<dbReference type="Proteomes" id="UP000183371">
    <property type="component" value="Unassembled WGS sequence"/>
</dbReference>
<organism evidence="3 4">
    <name type="scientific">Pseudovibrio denitrificans</name>
    <dbReference type="NCBI Taxonomy" id="258256"/>
    <lineage>
        <taxon>Bacteria</taxon>
        <taxon>Pseudomonadati</taxon>
        <taxon>Pseudomonadota</taxon>
        <taxon>Alphaproteobacteria</taxon>
        <taxon>Hyphomicrobiales</taxon>
        <taxon>Stappiaceae</taxon>
        <taxon>Pseudovibrio</taxon>
    </lineage>
</organism>
<evidence type="ECO:0000256" key="1">
    <source>
        <dbReference type="ARBA" id="ARBA00006817"/>
    </source>
</evidence>
<gene>
    <name evidence="3" type="ORF">SAMN05444141_107243</name>
</gene>
<dbReference type="Gene3D" id="3.30.530.20">
    <property type="match status" value="1"/>
</dbReference>
<evidence type="ECO:0000313" key="4">
    <source>
        <dbReference type="Proteomes" id="UP000183371"/>
    </source>
</evidence>
<keyword evidence="4" id="KW-1185">Reference proteome</keyword>
<dbReference type="InterPro" id="IPR023393">
    <property type="entry name" value="START-like_dom_sf"/>
</dbReference>
<dbReference type="AlphaFoldDB" id="A0A1I7D374"/>
<reference evidence="4" key="1">
    <citation type="submission" date="2016-10" db="EMBL/GenBank/DDBJ databases">
        <authorList>
            <person name="Varghese N."/>
            <person name="Submissions S."/>
        </authorList>
    </citation>
    <scope>NUCLEOTIDE SEQUENCE [LARGE SCALE GENOMIC DNA]</scope>
    <source>
        <strain evidence="4">DSM 17465</strain>
    </source>
</reference>
<evidence type="ECO:0000259" key="2">
    <source>
        <dbReference type="Pfam" id="PF08327"/>
    </source>
</evidence>
<dbReference type="Pfam" id="PF08327">
    <property type="entry name" value="AHSA1"/>
    <property type="match status" value="1"/>
</dbReference>
<dbReference type="EMBL" id="FPBD01000007">
    <property type="protein sequence ID" value="SFU06165.1"/>
    <property type="molecule type" value="Genomic_DNA"/>
</dbReference>
<dbReference type="InterPro" id="IPR013538">
    <property type="entry name" value="ASHA1/2-like_C"/>
</dbReference>
<proteinExistence type="inferred from homology"/>
<name>A0A1I7D374_9HYPH</name>
<accession>A0A1I7D374</accession>
<dbReference type="RefSeq" id="WP_054783888.1">
    <property type="nucleotide sequence ID" value="NZ_FPBD01000007.1"/>
</dbReference>
<evidence type="ECO:0000313" key="3">
    <source>
        <dbReference type="EMBL" id="SFU06165.1"/>
    </source>
</evidence>
<feature type="domain" description="Activator of Hsp90 ATPase homologue 1/2-like C-terminal" evidence="2">
    <location>
        <begin position="14"/>
        <end position="159"/>
    </location>
</feature>
<dbReference type="SUPFAM" id="SSF55961">
    <property type="entry name" value="Bet v1-like"/>
    <property type="match status" value="1"/>
</dbReference>
<protein>
    <submittedName>
        <fullName evidence="3">Uncharacterized conserved protein YndB, AHSA1/START domain</fullName>
    </submittedName>
</protein>
<dbReference type="CDD" id="cd07814">
    <property type="entry name" value="SRPBCC_CalC_Aha1-like"/>
    <property type="match status" value="1"/>
</dbReference>
<sequence length="168" mass="19503">MREVPTYVLERTFNAPRELVWRTWTEPDLVSRWYGPNVESIPHKMDVEQGGLWLHEMKWGDNSNYQRAEYIEVSKPEKLVWLHSNADENWEVAGNPMMPDWPRILLTTVTFEENGDQTNLRLTWVPHDATEAEITCFEAAISGINKGWNAGMALLEDLLAELQSEMQT</sequence>
<comment type="similarity">
    <text evidence="1">Belongs to the AHA1 family.</text>
</comment>